<dbReference type="InterPro" id="IPR002792">
    <property type="entry name" value="TRAM_dom"/>
</dbReference>
<dbReference type="Proteomes" id="UP000321726">
    <property type="component" value="Unassembled WGS sequence"/>
</dbReference>
<feature type="binding site" evidence="9 10">
    <location>
        <position position="303"/>
    </location>
    <ligand>
        <name>S-adenosyl-L-methionine</name>
        <dbReference type="ChEBI" id="CHEBI:59789"/>
    </ligand>
</feature>
<dbReference type="InterPro" id="IPR001566">
    <property type="entry name" value="23S_rRNA_MeTrfase_RlmD"/>
</dbReference>
<proteinExistence type="inferred from homology"/>
<dbReference type="Pfam" id="PF05958">
    <property type="entry name" value="tRNA_U5-meth_tr"/>
    <property type="match status" value="2"/>
</dbReference>
<protein>
    <recommendedName>
        <fullName evidence="9">23S rRNA (uracil(1939)-C(5))-methyltransferase RlmD</fullName>
        <ecNumber evidence="9">2.1.1.190</ecNumber>
    </recommendedName>
    <alternativeName>
        <fullName evidence="9">23S rRNA(m5U1939)-methyltransferase</fullName>
    </alternativeName>
</protein>
<evidence type="ECO:0000256" key="9">
    <source>
        <dbReference type="HAMAP-Rule" id="MF_01010"/>
    </source>
</evidence>
<keyword evidence="2 9" id="KW-0698">rRNA processing</keyword>
<organism evidence="15 16">
    <name type="scientific">Halomonas cupida</name>
    <dbReference type="NCBI Taxonomy" id="44933"/>
    <lineage>
        <taxon>Bacteria</taxon>
        <taxon>Pseudomonadati</taxon>
        <taxon>Pseudomonadota</taxon>
        <taxon>Gammaproteobacteria</taxon>
        <taxon>Oceanospirillales</taxon>
        <taxon>Halomonadaceae</taxon>
        <taxon>Halomonas</taxon>
    </lineage>
</organism>
<dbReference type="PANTHER" id="PTHR11061">
    <property type="entry name" value="RNA M5U METHYLTRANSFERASE"/>
    <property type="match status" value="1"/>
</dbReference>
<dbReference type="PROSITE" id="PS01230">
    <property type="entry name" value="TRMA_1"/>
    <property type="match status" value="1"/>
</dbReference>
<dbReference type="Proteomes" id="UP000184123">
    <property type="component" value="Unassembled WGS sequence"/>
</dbReference>
<keyword evidence="4 9" id="KW-0808">Transferase</keyword>
<dbReference type="RefSeq" id="WP_073433335.1">
    <property type="nucleotide sequence ID" value="NZ_BJXU01000013.1"/>
</dbReference>
<dbReference type="PROSITE" id="PS51687">
    <property type="entry name" value="SAM_MT_RNA_M5U"/>
    <property type="match status" value="1"/>
</dbReference>
<dbReference type="OrthoDB" id="9804590at2"/>
<feature type="binding site" evidence="9">
    <location>
        <position position="336"/>
    </location>
    <ligand>
        <name>S-adenosyl-L-methionine</name>
        <dbReference type="ChEBI" id="CHEBI:59789"/>
    </ligand>
</feature>
<feature type="binding site" evidence="9">
    <location>
        <position position="112"/>
    </location>
    <ligand>
        <name>[4Fe-4S] cluster</name>
        <dbReference type="ChEBI" id="CHEBI:49883"/>
    </ligand>
</feature>
<dbReference type="GO" id="GO:0051539">
    <property type="term" value="F:4 iron, 4 sulfur cluster binding"/>
    <property type="evidence" value="ECO:0007669"/>
    <property type="project" value="UniProtKB-KW"/>
</dbReference>
<evidence type="ECO:0000256" key="7">
    <source>
        <dbReference type="ARBA" id="ARBA00023004"/>
    </source>
</evidence>
<dbReference type="GO" id="GO:0070041">
    <property type="term" value="F:rRNA (uridine-C5-)-methyltransferase activity"/>
    <property type="evidence" value="ECO:0007669"/>
    <property type="project" value="UniProtKB-UniRule"/>
</dbReference>
<keyword evidence="17" id="KW-1185">Reference proteome</keyword>
<evidence type="ECO:0000256" key="4">
    <source>
        <dbReference type="ARBA" id="ARBA00022679"/>
    </source>
</evidence>
<dbReference type="Pfam" id="PF01938">
    <property type="entry name" value="TRAM"/>
    <property type="match status" value="1"/>
</dbReference>
<evidence type="ECO:0000256" key="11">
    <source>
        <dbReference type="PROSITE-ProRule" id="PRU10015"/>
    </source>
</evidence>
<keyword evidence="3 9" id="KW-0489">Methyltransferase</keyword>
<comment type="catalytic activity">
    <reaction evidence="9">
        <text>uridine(1939) in 23S rRNA + S-adenosyl-L-methionine = 5-methyluridine(1939) in 23S rRNA + S-adenosyl-L-homocysteine + H(+)</text>
        <dbReference type="Rhea" id="RHEA:42908"/>
        <dbReference type="Rhea" id="RHEA-COMP:10278"/>
        <dbReference type="Rhea" id="RHEA-COMP:10279"/>
        <dbReference type="ChEBI" id="CHEBI:15378"/>
        <dbReference type="ChEBI" id="CHEBI:57856"/>
        <dbReference type="ChEBI" id="CHEBI:59789"/>
        <dbReference type="ChEBI" id="CHEBI:65315"/>
        <dbReference type="ChEBI" id="CHEBI:74447"/>
        <dbReference type="EC" id="2.1.1.190"/>
    </reaction>
</comment>
<evidence type="ECO:0000313" key="14">
    <source>
        <dbReference type="EMBL" id="GEN22493.1"/>
    </source>
</evidence>
<feature type="region of interest" description="Disordered" evidence="12">
    <location>
        <begin position="1"/>
        <end position="44"/>
    </location>
</feature>
<feature type="binding site" evidence="9">
    <location>
        <position position="115"/>
    </location>
    <ligand>
        <name>[4Fe-4S] cluster</name>
        <dbReference type="ChEBI" id="CHEBI:49883"/>
    </ligand>
</feature>
<evidence type="ECO:0000259" key="13">
    <source>
        <dbReference type="PROSITE" id="PS50926"/>
    </source>
</evidence>
<dbReference type="EMBL" id="BJXU01000013">
    <property type="protein sequence ID" value="GEN22493.1"/>
    <property type="molecule type" value="Genomic_DNA"/>
</dbReference>
<dbReference type="HAMAP" id="MF_01010">
    <property type="entry name" value="23SrRNA_methyltr_RlmD"/>
    <property type="match status" value="1"/>
</dbReference>
<accession>A0A1M7A8A2</accession>
<reference evidence="14 17" key="2">
    <citation type="submission" date="2019-07" db="EMBL/GenBank/DDBJ databases">
        <title>Whole genome shotgun sequence of Halomonas cupida NBRC 102219.</title>
        <authorList>
            <person name="Hosoyama A."/>
            <person name="Uohara A."/>
            <person name="Ohji S."/>
            <person name="Ichikawa N."/>
        </authorList>
    </citation>
    <scope>NUCLEOTIDE SEQUENCE [LARGE SCALE GENOMIC DNA]</scope>
    <source>
        <strain evidence="14 17">NBRC 102219</strain>
    </source>
</reference>
<dbReference type="CDD" id="cd02440">
    <property type="entry name" value="AdoMet_MTases"/>
    <property type="match status" value="1"/>
</dbReference>
<dbReference type="GO" id="GO:0070475">
    <property type="term" value="P:rRNA base methylation"/>
    <property type="evidence" value="ECO:0007669"/>
    <property type="project" value="TreeGrafter"/>
</dbReference>
<evidence type="ECO:0000256" key="12">
    <source>
        <dbReference type="SAM" id="MobiDB-lite"/>
    </source>
</evidence>
<sequence>MSTLGKRRPSRAASGGSGLSRKASGGREGVPRSVENGVAPGQVDIEGLAHDGRGIARTHDGKRVFVDGALPGERVAIAVHRSRGRYDEAHASDVVAASPLRVTPPCSHAGRCGGCDLQHMDVDAQRRHKSGVLRELLQRQGIEFSGDVEVLATRNQHYRRRARLGVRVDAEGRIHLGFRARNSQRLVAVEHCTILVPELAALLPALGQLLDGLEAPRHVGHIELLYSDQGPSLVIRQLRRHHADQQRWQQWAQQRQLRLAQWVGREQPTLEWLWPQLAPQLSVAVPGAPDDLTLLLEPQDFLQANDGVNRLMVVTVLEWLGPGATTLLDLFAGLGNFSLPLARSGYRVTAVEGQADMVKRLAINAGRNQLEVDSRRANLHDDGEVAALFADLSTEVVVLDPPRDGAEAVCRALAEQMSVTRVLYIACDPATLARDAAYLLQGGFALKRVAMADLFVHTSHLESMLLFERK</sequence>
<feature type="active site" description="Nucleophile" evidence="9 10">
    <location>
        <position position="427"/>
    </location>
</feature>
<keyword evidence="1 9" id="KW-0004">4Fe-4S</keyword>
<comment type="function">
    <text evidence="9">Catalyzes the formation of 5-methyl-uridine at position 1939 (m5U1939) in 23S rRNA.</text>
</comment>
<feature type="compositionally biased region" description="Low complexity" evidence="12">
    <location>
        <begin position="11"/>
        <end position="23"/>
    </location>
</feature>
<dbReference type="SUPFAM" id="SSF50249">
    <property type="entry name" value="Nucleic acid-binding proteins"/>
    <property type="match status" value="1"/>
</dbReference>
<dbReference type="PROSITE" id="PS50926">
    <property type="entry name" value="TRAM"/>
    <property type="match status" value="1"/>
</dbReference>
<dbReference type="SUPFAM" id="SSF53335">
    <property type="entry name" value="S-adenosyl-L-methionine-dependent methyltransferases"/>
    <property type="match status" value="1"/>
</dbReference>
<keyword evidence="8 9" id="KW-0411">Iron-sulfur</keyword>
<comment type="similarity">
    <text evidence="9">Belongs to the class I-like SAM-binding methyltransferase superfamily. RNA M5U methyltransferase family. RlmD subfamily.</text>
</comment>
<evidence type="ECO:0000256" key="10">
    <source>
        <dbReference type="PROSITE-ProRule" id="PRU01024"/>
    </source>
</evidence>
<reference evidence="15 16" key="1">
    <citation type="submission" date="2016-11" db="EMBL/GenBank/DDBJ databases">
        <authorList>
            <person name="Jaros S."/>
            <person name="Januszkiewicz K."/>
            <person name="Wedrychowicz H."/>
        </authorList>
    </citation>
    <scope>NUCLEOTIDE SEQUENCE [LARGE SCALE GENOMIC DNA]</scope>
    <source>
        <strain evidence="15 16">DSM 4740</strain>
    </source>
</reference>
<dbReference type="InterPro" id="IPR012340">
    <property type="entry name" value="NA-bd_OB-fold"/>
</dbReference>
<evidence type="ECO:0000313" key="15">
    <source>
        <dbReference type="EMBL" id="SHL38952.1"/>
    </source>
</evidence>
<keyword evidence="6 9" id="KW-0479">Metal-binding</keyword>
<feature type="domain" description="TRAM" evidence="13">
    <location>
        <begin position="33"/>
        <end position="93"/>
    </location>
</feature>
<keyword evidence="7 9" id="KW-0408">Iron</keyword>
<evidence type="ECO:0000256" key="6">
    <source>
        <dbReference type="ARBA" id="ARBA00022723"/>
    </source>
</evidence>
<dbReference type="Gene3D" id="2.40.50.140">
    <property type="entry name" value="Nucleic acid-binding proteins"/>
    <property type="match status" value="1"/>
</dbReference>
<feature type="binding site" evidence="9 10">
    <location>
        <position position="352"/>
    </location>
    <ligand>
        <name>S-adenosyl-L-methionine</name>
        <dbReference type="ChEBI" id="CHEBI:59789"/>
    </ligand>
</feature>
<evidence type="ECO:0000256" key="1">
    <source>
        <dbReference type="ARBA" id="ARBA00022485"/>
    </source>
</evidence>
<evidence type="ECO:0000256" key="2">
    <source>
        <dbReference type="ARBA" id="ARBA00022552"/>
    </source>
</evidence>
<dbReference type="EMBL" id="FRCA01000001">
    <property type="protein sequence ID" value="SHL38952.1"/>
    <property type="molecule type" value="Genomic_DNA"/>
</dbReference>
<gene>
    <name evidence="9 14" type="primary">rlmD</name>
    <name evidence="14" type="ORF">HCU01_04420</name>
    <name evidence="15" type="ORF">SAMN05660971_00402</name>
</gene>
<feature type="binding site" evidence="9">
    <location>
        <position position="106"/>
    </location>
    <ligand>
        <name>[4Fe-4S] cluster</name>
        <dbReference type="ChEBI" id="CHEBI:49883"/>
    </ligand>
</feature>
<dbReference type="Gene3D" id="3.40.50.150">
    <property type="entry name" value="Vaccinia Virus protein VP39"/>
    <property type="match status" value="1"/>
</dbReference>
<feature type="binding site" evidence="9">
    <location>
        <position position="378"/>
    </location>
    <ligand>
        <name>S-adenosyl-L-methionine</name>
        <dbReference type="ChEBI" id="CHEBI:59789"/>
    </ligand>
</feature>
<dbReference type="Gene3D" id="2.40.50.1070">
    <property type="match status" value="1"/>
</dbReference>
<feature type="binding site" evidence="9">
    <location>
        <position position="192"/>
    </location>
    <ligand>
        <name>[4Fe-4S] cluster</name>
        <dbReference type="ChEBI" id="CHEBI:49883"/>
    </ligand>
</feature>
<dbReference type="GO" id="GO:0003723">
    <property type="term" value="F:RNA binding"/>
    <property type="evidence" value="ECO:0007669"/>
    <property type="project" value="InterPro"/>
</dbReference>
<feature type="active site" evidence="11">
    <location>
        <position position="427"/>
    </location>
</feature>
<dbReference type="STRING" id="44933.SAMN05660971_00402"/>
<name>A0A1M7A8A2_9GAMM</name>
<feature type="compositionally biased region" description="Basic residues" evidence="12">
    <location>
        <begin position="1"/>
        <end position="10"/>
    </location>
</feature>
<dbReference type="PANTHER" id="PTHR11061:SF49">
    <property type="entry name" value="23S RRNA (URACIL(1939)-C(5))-METHYLTRANSFERASE RLMD"/>
    <property type="match status" value="1"/>
</dbReference>
<feature type="binding site" evidence="9 10">
    <location>
        <position position="400"/>
    </location>
    <ligand>
        <name>S-adenosyl-L-methionine</name>
        <dbReference type="ChEBI" id="CHEBI:59789"/>
    </ligand>
</feature>
<evidence type="ECO:0000313" key="17">
    <source>
        <dbReference type="Proteomes" id="UP000321726"/>
    </source>
</evidence>
<dbReference type="InterPro" id="IPR029063">
    <property type="entry name" value="SAM-dependent_MTases_sf"/>
</dbReference>
<keyword evidence="5 9" id="KW-0949">S-adenosyl-L-methionine</keyword>
<evidence type="ECO:0000256" key="3">
    <source>
        <dbReference type="ARBA" id="ARBA00022603"/>
    </source>
</evidence>
<evidence type="ECO:0000313" key="16">
    <source>
        <dbReference type="Proteomes" id="UP000184123"/>
    </source>
</evidence>
<dbReference type="InterPro" id="IPR010280">
    <property type="entry name" value="U5_MeTrfase_fam"/>
</dbReference>
<dbReference type="AlphaFoldDB" id="A0A1M7A8A2"/>
<dbReference type="EC" id="2.1.1.190" evidence="9"/>
<evidence type="ECO:0000256" key="8">
    <source>
        <dbReference type="ARBA" id="ARBA00023014"/>
    </source>
</evidence>
<evidence type="ECO:0000256" key="5">
    <source>
        <dbReference type="ARBA" id="ARBA00022691"/>
    </source>
</evidence>
<feature type="binding site" evidence="9 10">
    <location>
        <position position="331"/>
    </location>
    <ligand>
        <name>S-adenosyl-L-methionine</name>
        <dbReference type="ChEBI" id="CHEBI:59789"/>
    </ligand>
</feature>
<dbReference type="InterPro" id="IPR030390">
    <property type="entry name" value="MeTrfase_TrmA_AS"/>
</dbReference>
<dbReference type="GO" id="GO:0005506">
    <property type="term" value="F:iron ion binding"/>
    <property type="evidence" value="ECO:0007669"/>
    <property type="project" value="UniProtKB-UniRule"/>
</dbReference>